<evidence type="ECO:0000313" key="1">
    <source>
        <dbReference type="EMBL" id="KIH57068.1"/>
    </source>
</evidence>
<protein>
    <submittedName>
        <fullName evidence="1">Uncharacterized protein</fullName>
    </submittedName>
</protein>
<sequence>MSLASGILLYKGYIHDGYVMDTTEMEVEATLKRLNAFDLQVSFTVERPNGKGFLLFLSSNQREHVWYRKTVVFNIFVHARSALPQFIKTNVVPNLIRTKNKLCSRTDPEVEETDLFSFRPGVLHRHWSKPTHEYNGLLQLWAEIIQNL</sequence>
<dbReference type="Proteomes" id="UP000054047">
    <property type="component" value="Unassembled WGS sequence"/>
</dbReference>
<accession>A0A0C2CKP1</accession>
<name>A0A0C2CKP1_9BILA</name>
<proteinExistence type="predicted"/>
<dbReference type="OrthoDB" id="8042232at2759"/>
<reference evidence="1 2" key="1">
    <citation type="submission" date="2013-12" db="EMBL/GenBank/DDBJ databases">
        <title>Draft genome of the parsitic nematode Ancylostoma duodenale.</title>
        <authorList>
            <person name="Mitreva M."/>
        </authorList>
    </citation>
    <scope>NUCLEOTIDE SEQUENCE [LARGE SCALE GENOMIC DNA]</scope>
    <source>
        <strain evidence="1 2">Zhejiang</strain>
    </source>
</reference>
<evidence type="ECO:0000313" key="2">
    <source>
        <dbReference type="Proteomes" id="UP000054047"/>
    </source>
</evidence>
<organism evidence="1 2">
    <name type="scientific">Ancylostoma duodenale</name>
    <dbReference type="NCBI Taxonomy" id="51022"/>
    <lineage>
        <taxon>Eukaryota</taxon>
        <taxon>Metazoa</taxon>
        <taxon>Ecdysozoa</taxon>
        <taxon>Nematoda</taxon>
        <taxon>Chromadorea</taxon>
        <taxon>Rhabditida</taxon>
        <taxon>Rhabditina</taxon>
        <taxon>Rhabditomorpha</taxon>
        <taxon>Strongyloidea</taxon>
        <taxon>Ancylostomatidae</taxon>
        <taxon>Ancylostomatinae</taxon>
        <taxon>Ancylostoma</taxon>
    </lineage>
</organism>
<dbReference type="AlphaFoldDB" id="A0A0C2CKP1"/>
<keyword evidence="2" id="KW-1185">Reference proteome</keyword>
<dbReference type="EMBL" id="KN734884">
    <property type="protein sequence ID" value="KIH57068.1"/>
    <property type="molecule type" value="Genomic_DNA"/>
</dbReference>
<gene>
    <name evidence="1" type="ORF">ANCDUO_12745</name>
</gene>